<proteinExistence type="predicted"/>
<reference evidence="1" key="1">
    <citation type="journal article" date="2019" name="bioRxiv">
        <title>The Genome of the Zebra Mussel, Dreissena polymorpha: A Resource for Invasive Species Research.</title>
        <authorList>
            <person name="McCartney M.A."/>
            <person name="Auch B."/>
            <person name="Kono T."/>
            <person name="Mallez S."/>
            <person name="Zhang Y."/>
            <person name="Obille A."/>
            <person name="Becker A."/>
            <person name="Abrahante J.E."/>
            <person name="Garbe J."/>
            <person name="Badalamenti J.P."/>
            <person name="Herman A."/>
            <person name="Mangelson H."/>
            <person name="Liachko I."/>
            <person name="Sullivan S."/>
            <person name="Sone E.D."/>
            <person name="Koren S."/>
            <person name="Silverstein K.A.T."/>
            <person name="Beckman K.B."/>
            <person name="Gohl D.M."/>
        </authorList>
    </citation>
    <scope>NUCLEOTIDE SEQUENCE</scope>
    <source>
        <strain evidence="1">Duluth1</strain>
        <tissue evidence="1">Whole animal</tissue>
    </source>
</reference>
<keyword evidence="2" id="KW-1185">Reference proteome</keyword>
<accession>A0A9D4MJX9</accession>
<evidence type="ECO:0000313" key="2">
    <source>
        <dbReference type="Proteomes" id="UP000828390"/>
    </source>
</evidence>
<comment type="caution">
    <text evidence="1">The sequence shown here is derived from an EMBL/GenBank/DDBJ whole genome shotgun (WGS) entry which is preliminary data.</text>
</comment>
<protein>
    <submittedName>
        <fullName evidence="1">Uncharacterized protein</fullName>
    </submittedName>
</protein>
<dbReference type="AlphaFoldDB" id="A0A9D4MJX9"/>
<evidence type="ECO:0000313" key="1">
    <source>
        <dbReference type="EMBL" id="KAH3876776.1"/>
    </source>
</evidence>
<sequence>MRHWNILSPDVTNSNALLEFKRKITQCPTNSCPLFNVGDRRLQIYHSRLRLGCSSLNYDLHRRNMTSSPDCICGAIETPSHSLIHCPRYQHTRQHCFTNLPGATTVNNAEWVKFPPGTTSLYPGYLEVYFQVPGVRGSILQSTRGTGK</sequence>
<dbReference type="Proteomes" id="UP000828390">
    <property type="component" value="Unassembled WGS sequence"/>
</dbReference>
<organism evidence="1 2">
    <name type="scientific">Dreissena polymorpha</name>
    <name type="common">Zebra mussel</name>
    <name type="synonym">Mytilus polymorpha</name>
    <dbReference type="NCBI Taxonomy" id="45954"/>
    <lineage>
        <taxon>Eukaryota</taxon>
        <taxon>Metazoa</taxon>
        <taxon>Spiralia</taxon>
        <taxon>Lophotrochozoa</taxon>
        <taxon>Mollusca</taxon>
        <taxon>Bivalvia</taxon>
        <taxon>Autobranchia</taxon>
        <taxon>Heteroconchia</taxon>
        <taxon>Euheterodonta</taxon>
        <taxon>Imparidentia</taxon>
        <taxon>Neoheterodontei</taxon>
        <taxon>Myida</taxon>
        <taxon>Dreissenoidea</taxon>
        <taxon>Dreissenidae</taxon>
        <taxon>Dreissena</taxon>
    </lineage>
</organism>
<gene>
    <name evidence="1" type="ORF">DPMN_000626</name>
</gene>
<reference evidence="1" key="2">
    <citation type="submission" date="2020-11" db="EMBL/GenBank/DDBJ databases">
        <authorList>
            <person name="McCartney M.A."/>
            <person name="Auch B."/>
            <person name="Kono T."/>
            <person name="Mallez S."/>
            <person name="Becker A."/>
            <person name="Gohl D.M."/>
            <person name="Silverstein K.A.T."/>
            <person name="Koren S."/>
            <person name="Bechman K.B."/>
            <person name="Herman A."/>
            <person name="Abrahante J.E."/>
            <person name="Garbe J."/>
        </authorList>
    </citation>
    <scope>NUCLEOTIDE SEQUENCE</scope>
    <source>
        <strain evidence="1">Duluth1</strain>
        <tissue evidence="1">Whole animal</tissue>
    </source>
</reference>
<dbReference type="EMBL" id="JAIWYP010000001">
    <property type="protein sequence ID" value="KAH3876776.1"/>
    <property type="molecule type" value="Genomic_DNA"/>
</dbReference>
<name>A0A9D4MJX9_DREPO</name>